<protein>
    <submittedName>
        <fullName evidence="2">Uncharacterized protein</fullName>
    </submittedName>
</protein>
<feature type="region of interest" description="Disordered" evidence="1">
    <location>
        <begin position="258"/>
        <end position="319"/>
    </location>
</feature>
<feature type="compositionally biased region" description="Basic residues" evidence="1">
    <location>
        <begin position="287"/>
        <end position="297"/>
    </location>
</feature>
<dbReference type="AlphaFoldDB" id="A0A8H7D8G6"/>
<name>A0A8H7D8G6_9AGAR</name>
<proteinExistence type="predicted"/>
<evidence type="ECO:0000313" key="2">
    <source>
        <dbReference type="EMBL" id="KAF7362636.1"/>
    </source>
</evidence>
<evidence type="ECO:0000313" key="3">
    <source>
        <dbReference type="Proteomes" id="UP000620124"/>
    </source>
</evidence>
<sequence>MASILDLPHELIDRIVSEFQHDLVNLRTSALISSVFVPWSRQRLFSNVRLTASNIYAFRALIESSPTVASYVRRLDMPMMDNFPPSAILPPTTLAQLPNVTNLSAHSDPFDFRQLPAGQEIVLAEAVRRLTTVEVLIDRLWPLPAWATLLNGCPALATLVIKAEATGWGTWSAADVAFPMPASSAPGTLRLRTLRVSGDCKILVPLSAWLVPQGALATLQTLVVDVSYLLDDYSAPDARPALVLAAAPSLRELTLHLDPPMPLTSPDTAPSIRLASFPPPPCAPPPRRPRRGHRRLPPRGSAPSFSCPPPSPHAHTEPSALEELSLDHSMIRRDLLAVPAATWRTIEDALLGGEGDAGEQYPHLRSVTYKGCQKFSLGSSDAFEHFSGTVRERLPRLVERGMLVVGR</sequence>
<dbReference type="EMBL" id="JACAZI010000004">
    <property type="protein sequence ID" value="KAF7362636.1"/>
    <property type="molecule type" value="Genomic_DNA"/>
</dbReference>
<feature type="compositionally biased region" description="Pro residues" evidence="1">
    <location>
        <begin position="277"/>
        <end position="286"/>
    </location>
</feature>
<dbReference type="OrthoDB" id="2745898at2759"/>
<comment type="caution">
    <text evidence="2">The sequence shown here is derived from an EMBL/GenBank/DDBJ whole genome shotgun (WGS) entry which is preliminary data.</text>
</comment>
<gene>
    <name evidence="2" type="ORF">MVEN_00612600</name>
</gene>
<accession>A0A8H7D8G6</accession>
<dbReference type="Proteomes" id="UP000620124">
    <property type="component" value="Unassembled WGS sequence"/>
</dbReference>
<keyword evidence="3" id="KW-1185">Reference proteome</keyword>
<evidence type="ECO:0000256" key="1">
    <source>
        <dbReference type="SAM" id="MobiDB-lite"/>
    </source>
</evidence>
<reference evidence="2" key="1">
    <citation type="submission" date="2020-05" db="EMBL/GenBank/DDBJ databases">
        <title>Mycena genomes resolve the evolution of fungal bioluminescence.</title>
        <authorList>
            <person name="Tsai I.J."/>
        </authorList>
    </citation>
    <scope>NUCLEOTIDE SEQUENCE</scope>
    <source>
        <strain evidence="2">CCC161011</strain>
    </source>
</reference>
<organism evidence="2 3">
    <name type="scientific">Mycena venus</name>
    <dbReference type="NCBI Taxonomy" id="2733690"/>
    <lineage>
        <taxon>Eukaryota</taxon>
        <taxon>Fungi</taxon>
        <taxon>Dikarya</taxon>
        <taxon>Basidiomycota</taxon>
        <taxon>Agaricomycotina</taxon>
        <taxon>Agaricomycetes</taxon>
        <taxon>Agaricomycetidae</taxon>
        <taxon>Agaricales</taxon>
        <taxon>Marasmiineae</taxon>
        <taxon>Mycenaceae</taxon>
        <taxon>Mycena</taxon>
    </lineage>
</organism>